<dbReference type="RefSeq" id="WP_211464165.1">
    <property type="nucleotide sequence ID" value="NZ_JAGSXH010000005.1"/>
</dbReference>
<keyword evidence="1" id="KW-0472">Membrane</keyword>
<dbReference type="Proteomes" id="UP000677913">
    <property type="component" value="Unassembled WGS sequence"/>
</dbReference>
<evidence type="ECO:0000313" key="4">
    <source>
        <dbReference type="Proteomes" id="UP000677913"/>
    </source>
</evidence>
<accession>A0A8J7WH03</accession>
<feature type="transmembrane region" description="Helical" evidence="1">
    <location>
        <begin position="21"/>
        <end position="42"/>
    </location>
</feature>
<proteinExistence type="predicted"/>
<feature type="domain" description="TadE-like" evidence="2">
    <location>
        <begin position="15"/>
        <end position="57"/>
    </location>
</feature>
<comment type="caution">
    <text evidence="3">The sequence shown here is derived from an EMBL/GenBank/DDBJ whole genome shotgun (WGS) entry which is preliminary data.</text>
</comment>
<dbReference type="EMBL" id="JAGSXH010000005">
    <property type="protein sequence ID" value="MBS2961976.1"/>
    <property type="molecule type" value="Genomic_DNA"/>
</dbReference>
<evidence type="ECO:0000259" key="2">
    <source>
        <dbReference type="Pfam" id="PF07811"/>
    </source>
</evidence>
<evidence type="ECO:0000313" key="3">
    <source>
        <dbReference type="EMBL" id="MBS2961976.1"/>
    </source>
</evidence>
<organism evidence="3 4">
    <name type="scientific">Actinocrinis puniceicyclus</name>
    <dbReference type="NCBI Taxonomy" id="977794"/>
    <lineage>
        <taxon>Bacteria</taxon>
        <taxon>Bacillati</taxon>
        <taxon>Actinomycetota</taxon>
        <taxon>Actinomycetes</taxon>
        <taxon>Catenulisporales</taxon>
        <taxon>Actinospicaceae</taxon>
        <taxon>Actinocrinis</taxon>
    </lineage>
</organism>
<keyword evidence="1" id="KW-0812">Transmembrane</keyword>
<dbReference type="Pfam" id="PF07811">
    <property type="entry name" value="TadE"/>
    <property type="match status" value="1"/>
</dbReference>
<sequence length="148" mass="15399">MKRVRRDRDGEGEHGMSALEVVLLAPLVIGFIMVLVCFGVLVNARGNAQGAARDAARAGSLQRDHDAALAAATQAAASDLGGVCSGGSHVDEVDPVSELSSRSFVSGGLYTIQVTCTVSLSGLDWFDLGDQTITAYSTAPLDTYRRAG</sequence>
<evidence type="ECO:0000256" key="1">
    <source>
        <dbReference type="SAM" id="Phobius"/>
    </source>
</evidence>
<dbReference type="InterPro" id="IPR012495">
    <property type="entry name" value="TadE-like_dom"/>
</dbReference>
<gene>
    <name evidence="3" type="ORF">KGA66_02875</name>
</gene>
<dbReference type="AlphaFoldDB" id="A0A8J7WH03"/>
<protein>
    <submittedName>
        <fullName evidence="3">Pilus assembly protein</fullName>
    </submittedName>
</protein>
<name>A0A8J7WH03_9ACTN</name>
<reference evidence="3" key="1">
    <citation type="submission" date="2021-04" db="EMBL/GenBank/DDBJ databases">
        <title>Genome based classification of Actinospica acidithermotolerans sp. nov., an actinobacterium isolated from an Indonesian hot spring.</title>
        <authorList>
            <person name="Kusuma A.B."/>
            <person name="Putra K.E."/>
            <person name="Nafisah S."/>
            <person name="Loh J."/>
            <person name="Nouioui I."/>
            <person name="Goodfellow M."/>
        </authorList>
    </citation>
    <scope>NUCLEOTIDE SEQUENCE</scope>
    <source>
        <strain evidence="3">DSM 45618</strain>
    </source>
</reference>
<keyword evidence="4" id="KW-1185">Reference proteome</keyword>
<keyword evidence="1" id="KW-1133">Transmembrane helix</keyword>